<keyword evidence="2 5" id="KW-0158">Chromosome</keyword>
<feature type="compositionally biased region" description="Polar residues" evidence="6">
    <location>
        <begin position="488"/>
        <end position="500"/>
    </location>
</feature>
<feature type="region of interest" description="Disordered" evidence="6">
    <location>
        <begin position="893"/>
        <end position="983"/>
    </location>
</feature>
<dbReference type="STRING" id="1173061.A0A0J9X8R0"/>
<evidence type="ECO:0000256" key="6">
    <source>
        <dbReference type="SAM" id="MobiDB-lite"/>
    </source>
</evidence>
<dbReference type="InterPro" id="IPR039595">
    <property type="entry name" value="TE2IP/Rap1"/>
</dbReference>
<feature type="compositionally biased region" description="Polar residues" evidence="6">
    <location>
        <begin position="666"/>
        <end position="678"/>
    </location>
</feature>
<comment type="similarity">
    <text evidence="1 5">Belongs to the RAP1 family.</text>
</comment>
<feature type="compositionally biased region" description="Polar residues" evidence="6">
    <location>
        <begin position="257"/>
        <end position="291"/>
    </location>
</feature>
<dbReference type="GO" id="GO:0042162">
    <property type="term" value="F:telomeric DNA binding"/>
    <property type="evidence" value="ECO:0007669"/>
    <property type="project" value="TreeGrafter"/>
</dbReference>
<dbReference type="PANTHER" id="PTHR16466:SF6">
    <property type="entry name" value="TELOMERIC REPEAT-BINDING FACTOR 2-INTERACTING PROTEIN 1"/>
    <property type="match status" value="1"/>
</dbReference>
<feature type="compositionally biased region" description="Basic and acidic residues" evidence="6">
    <location>
        <begin position="377"/>
        <end position="392"/>
    </location>
</feature>
<dbReference type="Gene3D" id="1.10.10.60">
    <property type="entry name" value="Homeodomain-like"/>
    <property type="match status" value="1"/>
</dbReference>
<name>A0A0J9X8R0_GEOCN</name>
<dbReference type="AlphaFoldDB" id="A0A0J9X8R0"/>
<dbReference type="Pfam" id="PF08914">
    <property type="entry name" value="Myb_Rap1"/>
    <property type="match status" value="1"/>
</dbReference>
<feature type="compositionally biased region" description="Polar residues" evidence="6">
    <location>
        <begin position="359"/>
        <end position="376"/>
    </location>
</feature>
<dbReference type="GO" id="GO:0070187">
    <property type="term" value="C:shelterin complex"/>
    <property type="evidence" value="ECO:0007669"/>
    <property type="project" value="TreeGrafter"/>
</dbReference>
<feature type="compositionally biased region" description="Polar residues" evidence="6">
    <location>
        <begin position="304"/>
        <end position="326"/>
    </location>
</feature>
<comment type="subunit">
    <text evidence="5">Homodimer.</text>
</comment>
<feature type="compositionally biased region" description="Acidic residues" evidence="6">
    <location>
        <begin position="955"/>
        <end position="975"/>
    </location>
</feature>
<dbReference type="GO" id="GO:0031848">
    <property type="term" value="P:protection from non-homologous end joining at telomere"/>
    <property type="evidence" value="ECO:0007669"/>
    <property type="project" value="TreeGrafter"/>
</dbReference>
<dbReference type="Proteomes" id="UP000242525">
    <property type="component" value="Unassembled WGS sequence"/>
</dbReference>
<evidence type="ECO:0000259" key="7">
    <source>
        <dbReference type="Pfam" id="PF08914"/>
    </source>
</evidence>
<comment type="caution">
    <text evidence="8">The sequence shown here is derived from an EMBL/GenBank/DDBJ whole genome shotgun (WGS) entry which is preliminary data.</text>
</comment>
<keyword evidence="3 5" id="KW-0779">Telomere</keyword>
<comment type="function">
    <text evidence="5">Involved in the regulation of telomere length, clustering and has a specific role in telomere position effect (TPE).</text>
</comment>
<organism evidence="8 9">
    <name type="scientific">Geotrichum candidum</name>
    <name type="common">Oospora lactis</name>
    <name type="synonym">Dipodascus geotrichum</name>
    <dbReference type="NCBI Taxonomy" id="1173061"/>
    <lineage>
        <taxon>Eukaryota</taxon>
        <taxon>Fungi</taxon>
        <taxon>Dikarya</taxon>
        <taxon>Ascomycota</taxon>
        <taxon>Saccharomycotina</taxon>
        <taxon>Dipodascomycetes</taxon>
        <taxon>Dipodascales</taxon>
        <taxon>Dipodascaceae</taxon>
        <taxon>Geotrichum</taxon>
    </lineage>
</organism>
<evidence type="ECO:0000256" key="5">
    <source>
        <dbReference type="RuleBase" id="RU367107"/>
    </source>
</evidence>
<feature type="compositionally biased region" description="Polar residues" evidence="6">
    <location>
        <begin position="534"/>
        <end position="560"/>
    </location>
</feature>
<feature type="domain" description="TERF2-interacting telomeric protein 1 Myb" evidence="7">
    <location>
        <begin position="820"/>
        <end position="873"/>
    </location>
</feature>
<feature type="compositionally biased region" description="Low complexity" evidence="6">
    <location>
        <begin position="598"/>
        <end position="625"/>
    </location>
</feature>
<feature type="compositionally biased region" description="Polar residues" evidence="6">
    <location>
        <begin position="626"/>
        <end position="637"/>
    </location>
</feature>
<feature type="region of interest" description="Disordered" evidence="6">
    <location>
        <begin position="217"/>
        <end position="326"/>
    </location>
</feature>
<dbReference type="PANTHER" id="PTHR16466">
    <property type="entry name" value="TELOMERE REPEAT-BINDING FACTOR 2-INTERACTING PROTEIN 1"/>
    <property type="match status" value="1"/>
</dbReference>
<dbReference type="SUPFAM" id="SSF46689">
    <property type="entry name" value="Homeodomain-like"/>
    <property type="match status" value="1"/>
</dbReference>
<evidence type="ECO:0000313" key="9">
    <source>
        <dbReference type="Proteomes" id="UP000242525"/>
    </source>
</evidence>
<evidence type="ECO:0000256" key="3">
    <source>
        <dbReference type="ARBA" id="ARBA00022895"/>
    </source>
</evidence>
<feature type="compositionally biased region" description="Polar residues" evidence="6">
    <location>
        <begin position="569"/>
        <end position="596"/>
    </location>
</feature>
<feature type="compositionally biased region" description="Low complexity" evidence="6">
    <location>
        <begin position="918"/>
        <end position="933"/>
    </location>
</feature>
<feature type="region of interest" description="Disordered" evidence="6">
    <location>
        <begin position="532"/>
        <end position="678"/>
    </location>
</feature>
<keyword evidence="4 5" id="KW-0539">Nucleus</keyword>
<comment type="subcellular location">
    <subcellularLocation>
        <location evidence="5">Nucleus</location>
    </subcellularLocation>
    <subcellularLocation>
        <location evidence="5">Chromosome</location>
        <location evidence="5">Telomere</location>
    </subcellularLocation>
</comment>
<feature type="compositionally biased region" description="Polar residues" evidence="6">
    <location>
        <begin position="426"/>
        <end position="464"/>
    </location>
</feature>
<dbReference type="OrthoDB" id="435460at2759"/>
<accession>A0A0J9X8R0</accession>
<proteinExistence type="inferred from homology"/>
<dbReference type="EMBL" id="CCBN010000005">
    <property type="protein sequence ID" value="CDO53557.1"/>
    <property type="molecule type" value="Genomic_DNA"/>
</dbReference>
<dbReference type="GO" id="GO:0010833">
    <property type="term" value="P:telomere maintenance via telomere lengthening"/>
    <property type="evidence" value="ECO:0007669"/>
    <property type="project" value="UniProtKB-UniRule"/>
</dbReference>
<sequence>MVQASIYGNSSSILPSLIPIGRAHDVSPNEQVQKQHQLKTSNKDVAPLPLIAKAIGKSHKPLIFQKELFIPQDDEAYKNVAEVYHKRSGFHVTKKPTIEGFNLISDKLKTRLPQHQVYKAFRFHHVDLLYDSLGAKSQPVIEDYLIYDPGSDLGSVEHVKINDVIVELQPSTHSTKKTKMSFPQESAILNNERVILSESNKEQPLPKLGLKMSVSSKLNKVSPPDNQSISSRTKGDIRQAQKKTNLNSKKSAKPLINTDNNTNTGQLSALEDSSTNAQLTDAQDRSGSQVNIEAPVLTKDPKLATTQSQHTPNIKANSTTIPSSLNSGQVEELYGHDQVTLRKNSVIKTSRSHEEDGNNIFTKNQAGEESLLNSTKETPKVTSRIDSDHEADNLEDINMTQNDSDESSLFVHSAISSSPKPDATISPESVANNDTGSKSRAAMYSTSPTPSRSFQATALQQSSESESDDAFATAPNSPNPYQSPIKFSHNSNNQTRNTNRFLDYTEPKFPPVLSSNILADSTKSVSDIDAPVSSGISGASQKSNSSDKSIQSTQNHSSQEIGFEKTTSKETGPQDNNGDDSSSLAESTEALNSRQASTRDQPSQTQSQQNTSKSGEDSSSGNTSSLETRNSARISTQLKRKAKELEKQPPQSSSNTSKRIEDLQRNSKAISISQLRSQRPTKTIENTIALLERTSKSTTMAEHPYTLKEDLTIIKATSDSRYTNGAIKIAYFKLLAQITFGNKRTGEALRTRYRRTLAKSKDKFIKLCKSQRVEPYLLDEFFSEYDNYVKEMAIQNQAKEYIPATPIKGHTNGGVRKGNFVPEEDVALLKFVLEHSHESVGGRDLYKKFAVTHPWRSFESWRNRYLRHLRPHLKNFPFRDHWSSIPTHILNVLQSDDPSDESDSTPPQRKQRRKMNTRSAGSSISQRSRSASIVGGLSQDSMFQDSRPPSLDVEPYIDIEDSDSESQIEADDSDVEVVKVESD</sequence>
<dbReference type="InterPro" id="IPR015010">
    <property type="entry name" value="TERF2IP_Myb"/>
</dbReference>
<evidence type="ECO:0000256" key="1">
    <source>
        <dbReference type="ARBA" id="ARBA00010467"/>
    </source>
</evidence>
<dbReference type="InterPro" id="IPR009057">
    <property type="entry name" value="Homeodomain-like_sf"/>
</dbReference>
<evidence type="ECO:0000256" key="2">
    <source>
        <dbReference type="ARBA" id="ARBA00022454"/>
    </source>
</evidence>
<feature type="compositionally biased region" description="Polar residues" evidence="6">
    <location>
        <begin position="217"/>
        <end position="232"/>
    </location>
</feature>
<reference evidence="8" key="1">
    <citation type="submission" date="2014-03" db="EMBL/GenBank/DDBJ databases">
        <authorList>
            <person name="Casaregola S."/>
        </authorList>
    </citation>
    <scope>NUCLEOTIDE SEQUENCE [LARGE SCALE GENOMIC DNA]</scope>
    <source>
        <strain evidence="8">CLIB 918</strain>
    </source>
</reference>
<dbReference type="CDD" id="cd11655">
    <property type="entry name" value="rap1_myb-like"/>
    <property type="match status" value="1"/>
</dbReference>
<protein>
    <recommendedName>
        <fullName evidence="5">DNA-binding protein RAP1</fullName>
    </recommendedName>
</protein>
<keyword evidence="9" id="KW-1185">Reference proteome</keyword>
<gene>
    <name evidence="8" type="ORF">BN980_GECA05s03662g</name>
</gene>
<evidence type="ECO:0000256" key="4">
    <source>
        <dbReference type="ARBA" id="ARBA00023242"/>
    </source>
</evidence>
<evidence type="ECO:0000313" key="8">
    <source>
        <dbReference type="EMBL" id="CDO53557.1"/>
    </source>
</evidence>
<feature type="region of interest" description="Disordered" evidence="6">
    <location>
        <begin position="348"/>
        <end position="504"/>
    </location>
</feature>